<gene>
    <name evidence="1" type="ORF">C9I89_03920</name>
</gene>
<dbReference type="AlphaFoldDB" id="A0A2T3N2U2"/>
<protein>
    <submittedName>
        <fullName evidence="1">ATPase</fullName>
    </submittedName>
</protein>
<keyword evidence="2" id="KW-1185">Reference proteome</keyword>
<accession>A0A2T3N2U2</accession>
<dbReference type="OrthoDB" id="278693at2"/>
<dbReference type="RefSeq" id="WP_107282053.1">
    <property type="nucleotide sequence ID" value="NZ_PYMC01000002.1"/>
</dbReference>
<sequence>MKIETLRDVLHWTREFHQYLASCLQHGVDENASERAKLLLQYLGEHEQRLVKTLKGFEKGADKNALDTWCYDYLDKNPIHHDIQCESAFSNLEPADIITEIVTLHQQLTELYRYLQSRAESTSSRELLAQMAELEKHEAMLMVHSANRFQDM</sequence>
<evidence type="ECO:0000313" key="1">
    <source>
        <dbReference type="EMBL" id="PSW06689.1"/>
    </source>
</evidence>
<dbReference type="Proteomes" id="UP000240904">
    <property type="component" value="Unassembled WGS sequence"/>
</dbReference>
<dbReference type="EMBL" id="PYMC01000002">
    <property type="protein sequence ID" value="PSW06689.1"/>
    <property type="molecule type" value="Genomic_DNA"/>
</dbReference>
<name>A0A2T3N2U2_9GAMM</name>
<comment type="caution">
    <text evidence="1">The sequence shown here is derived from an EMBL/GenBank/DDBJ whole genome shotgun (WGS) entry which is preliminary data.</text>
</comment>
<organism evidence="1 2">
    <name type="scientific">Photobacterium lipolyticum</name>
    <dbReference type="NCBI Taxonomy" id="266810"/>
    <lineage>
        <taxon>Bacteria</taxon>
        <taxon>Pseudomonadati</taxon>
        <taxon>Pseudomonadota</taxon>
        <taxon>Gammaproteobacteria</taxon>
        <taxon>Vibrionales</taxon>
        <taxon>Vibrionaceae</taxon>
        <taxon>Photobacterium</taxon>
    </lineage>
</organism>
<evidence type="ECO:0000313" key="2">
    <source>
        <dbReference type="Proteomes" id="UP000240904"/>
    </source>
</evidence>
<proteinExistence type="predicted"/>
<reference evidence="1 2" key="1">
    <citation type="submission" date="2018-03" db="EMBL/GenBank/DDBJ databases">
        <title>Whole genome sequencing of Histamine producing bacteria.</title>
        <authorList>
            <person name="Butler K."/>
        </authorList>
    </citation>
    <scope>NUCLEOTIDE SEQUENCE [LARGE SCALE GENOMIC DNA]</scope>
    <source>
        <strain evidence="1 2">DSM 16190</strain>
    </source>
</reference>